<dbReference type="PANTHER" id="PTHR43674">
    <property type="entry name" value="NITRILASE C965.09-RELATED"/>
    <property type="match status" value="1"/>
</dbReference>
<reference evidence="4" key="1">
    <citation type="submission" date="2019-11" db="EMBL/GenBank/DDBJ databases">
        <title>Isolation and characterization of a novel species in the genus Sulfuriferula.</title>
        <authorList>
            <person name="Mochizuki J."/>
            <person name="Kojima H."/>
            <person name="Fukui M."/>
        </authorList>
    </citation>
    <scope>NUCLEOTIDE SEQUENCE [LARGE SCALE GENOMIC DNA]</scope>
    <source>
        <strain evidence="4">SGTM</strain>
    </source>
</reference>
<dbReference type="PROSITE" id="PS50263">
    <property type="entry name" value="CN_HYDROLASE"/>
    <property type="match status" value="1"/>
</dbReference>
<feature type="domain" description="CN hydrolase" evidence="2">
    <location>
        <begin position="6"/>
        <end position="264"/>
    </location>
</feature>
<evidence type="ECO:0000313" key="4">
    <source>
        <dbReference type="Proteomes" id="UP000463939"/>
    </source>
</evidence>
<organism evidence="3 4">
    <name type="scientific">Sulfuriferula nivalis</name>
    <dbReference type="NCBI Taxonomy" id="2675298"/>
    <lineage>
        <taxon>Bacteria</taxon>
        <taxon>Pseudomonadati</taxon>
        <taxon>Pseudomonadota</taxon>
        <taxon>Betaproteobacteria</taxon>
        <taxon>Nitrosomonadales</taxon>
        <taxon>Sulfuricellaceae</taxon>
        <taxon>Sulfuriferula</taxon>
    </lineage>
</organism>
<dbReference type="PANTHER" id="PTHR43674:SF16">
    <property type="entry name" value="CARBON-NITROGEN FAMILY, PUTATIVE (AFU_ORTHOLOGUE AFUA_5G02350)-RELATED"/>
    <property type="match status" value="1"/>
</dbReference>
<dbReference type="EMBL" id="AP021881">
    <property type="protein sequence ID" value="BBP02258.1"/>
    <property type="molecule type" value="Genomic_DNA"/>
</dbReference>
<dbReference type="GO" id="GO:0016811">
    <property type="term" value="F:hydrolase activity, acting on carbon-nitrogen (but not peptide) bonds, in linear amides"/>
    <property type="evidence" value="ECO:0007669"/>
    <property type="project" value="TreeGrafter"/>
</dbReference>
<dbReference type="Proteomes" id="UP000463939">
    <property type="component" value="Chromosome"/>
</dbReference>
<gene>
    <name evidence="3" type="ORF">SFSGTM_29660</name>
</gene>
<accession>A0A809S536</accession>
<name>A0A809S536_9PROT</name>
<protein>
    <submittedName>
        <fullName evidence="3">Hydrolase</fullName>
    </submittedName>
</protein>
<proteinExistence type="predicted"/>
<sequence>MKPDTLTVATVQVACHLGDRAGNLANAQKYVELAAQQGAQLILLPEMMPGGYTLNEAIWDTAEPFDGPSTQWMRELSKRLKVYMGTSFLEADGEDFYNTFVLTGTEGEVVARVRKCPPASFEAYFFAGGSDRHWFDTPIGRIGVGICFENALYERYAELHQAGIDLYLRPFSGASFEAKFPVRQRDADILNAALRDGTTETAKLMGIPVVMSNKVGRLVSTLPAGFPPQDIEFPGFSAIADSDGKLLGQLGPGEQGVILGTVHLMPERKKKELIPRAFGRWTAKMPWWAFIWVLTQRMGERAYAKSALRKSKAMVVSKTPNPAFERDAPKAARPSI</sequence>
<dbReference type="InterPro" id="IPR003010">
    <property type="entry name" value="C-N_Hydrolase"/>
</dbReference>
<dbReference type="InterPro" id="IPR036526">
    <property type="entry name" value="C-N_Hydrolase_sf"/>
</dbReference>
<dbReference type="CDD" id="cd07197">
    <property type="entry name" value="nitrilase"/>
    <property type="match status" value="1"/>
</dbReference>
<keyword evidence="4" id="KW-1185">Reference proteome</keyword>
<evidence type="ECO:0000256" key="1">
    <source>
        <dbReference type="ARBA" id="ARBA00022801"/>
    </source>
</evidence>
<dbReference type="Gene3D" id="3.60.110.10">
    <property type="entry name" value="Carbon-nitrogen hydrolase"/>
    <property type="match status" value="1"/>
</dbReference>
<dbReference type="InterPro" id="IPR050345">
    <property type="entry name" value="Aliph_Amidase/BUP"/>
</dbReference>
<keyword evidence="1 3" id="KW-0378">Hydrolase</keyword>
<dbReference type="SUPFAM" id="SSF56317">
    <property type="entry name" value="Carbon-nitrogen hydrolase"/>
    <property type="match status" value="1"/>
</dbReference>
<evidence type="ECO:0000259" key="2">
    <source>
        <dbReference type="PROSITE" id="PS50263"/>
    </source>
</evidence>
<evidence type="ECO:0000313" key="3">
    <source>
        <dbReference type="EMBL" id="BBP02258.1"/>
    </source>
</evidence>
<dbReference type="AlphaFoldDB" id="A0A809S536"/>
<dbReference type="KEGG" id="sniv:SFSGTM_29660"/>
<dbReference type="RefSeq" id="WP_162085918.1">
    <property type="nucleotide sequence ID" value="NZ_AP021881.1"/>
</dbReference>
<dbReference type="Pfam" id="PF00795">
    <property type="entry name" value="CN_hydrolase"/>
    <property type="match status" value="1"/>
</dbReference>